<comment type="caution">
    <text evidence="1">The sequence shown here is derived from an EMBL/GenBank/DDBJ whole genome shotgun (WGS) entry which is preliminary data.</text>
</comment>
<proteinExistence type="predicted"/>
<keyword evidence="2" id="KW-1185">Reference proteome</keyword>
<gene>
    <name evidence="1" type="ORF">rsdtw13_25500</name>
</gene>
<reference evidence="1" key="1">
    <citation type="journal article" date="2025" name="Int. J. Syst. Evol. Microbiol.">
        <title>Inconstantimicrobium mannanitabidum sp. nov., a novel member of the family Clostridiaceae isolated from anoxic soil under the treatment of reductive soil disinfestation.</title>
        <authorList>
            <person name="Ueki A."/>
            <person name="Tonouchi A."/>
            <person name="Honma S."/>
            <person name="Kaku N."/>
            <person name="Ueki K."/>
        </authorList>
    </citation>
    <scope>NUCLEOTIDE SEQUENCE</scope>
    <source>
        <strain evidence="1">TW13</strain>
    </source>
</reference>
<organism evidence="1 2">
    <name type="scientific">Inconstantimicrobium mannanitabidum</name>
    <dbReference type="NCBI Taxonomy" id="1604901"/>
    <lineage>
        <taxon>Bacteria</taxon>
        <taxon>Bacillati</taxon>
        <taxon>Bacillota</taxon>
        <taxon>Clostridia</taxon>
        <taxon>Eubacteriales</taxon>
        <taxon>Clostridiaceae</taxon>
        <taxon>Inconstantimicrobium</taxon>
    </lineage>
</organism>
<accession>A0ACB5RES8</accession>
<evidence type="ECO:0000313" key="1">
    <source>
        <dbReference type="EMBL" id="GKX67292.1"/>
    </source>
</evidence>
<evidence type="ECO:0000313" key="2">
    <source>
        <dbReference type="Proteomes" id="UP001058074"/>
    </source>
</evidence>
<protein>
    <submittedName>
        <fullName evidence="1">Permease</fullName>
    </submittedName>
</protein>
<name>A0ACB5RES8_9CLOT</name>
<dbReference type="EMBL" id="BROD01000001">
    <property type="protein sequence ID" value="GKX67292.1"/>
    <property type="molecule type" value="Genomic_DNA"/>
</dbReference>
<sequence>MKSLIKRYSFFIVTLFITAAVTLINIDTGMKTVAVAWSSLLQMLEVLPPIMVMLGLMDVWVSKEKMIKYMGVDSGFKGIVLAIFFASIAAGPMYAAFPFIPVLIKKEVKFSNIILFLNAWCVIKISTLLFEISGLGFRFTFYRFVIDLPGIIIMSFLIEKILSKKDLDLLYCNWKDDNVN</sequence>
<dbReference type="Proteomes" id="UP001058074">
    <property type="component" value="Unassembled WGS sequence"/>
</dbReference>